<keyword evidence="7 20" id="KW-0732">Signal</keyword>
<evidence type="ECO:0000256" key="9">
    <source>
        <dbReference type="ARBA" id="ARBA00022777"/>
    </source>
</evidence>
<evidence type="ECO:0000256" key="14">
    <source>
        <dbReference type="ARBA" id="ARBA00023170"/>
    </source>
</evidence>
<sequence>MIILLKMATQRNPTLLFLVFLLFQLCIFKINAECKPKHGCDLALASYSIIEGENTNLTRISQLFNQNIPDILKFNPDFPNPNNTTATLPTQIRLRVPFTCHCLNQDFLAHTFSYTMQRGDNYGSIAHKTFAGLTDEQWVSRFNLLDPNRIPIGTRVNVTVNCSCGDAHVSTDFGLFLTYPILPGEGLAKAAAENGIPAELLQRYNPESDFSAGHLVFVPATDENGNYPPLKLRVGISCGAIAGIVVGSISGILLLGLLYFGLCRRSRVEDVSLFTNPLAFEGSGSSSEKLSELAGVASPRLSNITVDKSVEFSYEELAEATNGFSMANMIGQGGFGSVYSAKLRNEKVAIKKMDMQASKEFRTELKVLTHVHHLNLVRLIGYCVKSSLFLVYEYIENGNLSEHLRGSERETLTWPSRVQIALDAARGLAYIHEQTVPVYIHGDIKSPNILIDENFRGKVADFGQTNLTESGSSSMPSLLVGTFGYMPPEYVKYGNFSLKTDVYAFGVVLYELISAKEAIVETKELANESKGLVALFEEVLNQQNPEEDLRQLVDPRLGDNYPLDSIYKMCQLAKACTQENPQVRPSMRSIVFALMVLSSSREDWDVGSFYPNQALIHLVSGR</sequence>
<feature type="transmembrane region" description="Helical" evidence="19">
    <location>
        <begin position="240"/>
        <end position="262"/>
    </location>
</feature>
<evidence type="ECO:0000256" key="15">
    <source>
        <dbReference type="ARBA" id="ARBA00023180"/>
    </source>
</evidence>
<keyword evidence="5" id="KW-0808">Transferase</keyword>
<dbReference type="InterPro" id="IPR044812">
    <property type="entry name" value="CERK1/LYK3-like"/>
</dbReference>
<keyword evidence="4" id="KW-0723">Serine/threonine-protein kinase</keyword>
<evidence type="ECO:0000256" key="13">
    <source>
        <dbReference type="ARBA" id="ARBA00023157"/>
    </source>
</evidence>
<feature type="chain" id="PRO_5042186455" description="non-specific serine/threonine protein kinase" evidence="20">
    <location>
        <begin position="33"/>
        <end position="622"/>
    </location>
</feature>
<gene>
    <name evidence="23" type="ORF">QN277_005424</name>
</gene>
<dbReference type="EMBL" id="JAWXYG010000011">
    <property type="protein sequence ID" value="KAK4259049.1"/>
    <property type="molecule type" value="Genomic_DNA"/>
</dbReference>
<dbReference type="InterPro" id="IPR056562">
    <property type="entry name" value="LysM2_CERK1_LYK3_4_5"/>
</dbReference>
<dbReference type="PANTHER" id="PTHR46204">
    <property type="entry name" value="CHITIN ELICITOR RECEPTOR KINASE 1-RELATED"/>
    <property type="match status" value="1"/>
</dbReference>
<keyword evidence="6 19" id="KW-0812">Transmembrane</keyword>
<keyword evidence="11 19" id="KW-1133">Transmembrane helix</keyword>
<dbReference type="InterPro" id="IPR017441">
    <property type="entry name" value="Protein_kinase_ATP_BS"/>
</dbReference>
<keyword evidence="24" id="KW-1185">Reference proteome</keyword>
<keyword evidence="8 18" id="KW-0547">Nucleotide-binding</keyword>
<feature type="signal peptide" evidence="20">
    <location>
        <begin position="1"/>
        <end position="32"/>
    </location>
</feature>
<dbReference type="PROSITE" id="PS51782">
    <property type="entry name" value="LYSM"/>
    <property type="match status" value="1"/>
</dbReference>
<evidence type="ECO:0000256" key="19">
    <source>
        <dbReference type="SAM" id="Phobius"/>
    </source>
</evidence>
<evidence type="ECO:0000256" key="2">
    <source>
        <dbReference type="ARBA" id="ARBA00012513"/>
    </source>
</evidence>
<dbReference type="GO" id="GO:0005886">
    <property type="term" value="C:plasma membrane"/>
    <property type="evidence" value="ECO:0007669"/>
    <property type="project" value="UniProtKB-SubCell"/>
</dbReference>
<dbReference type="SUPFAM" id="SSF56112">
    <property type="entry name" value="Protein kinase-like (PK-like)"/>
    <property type="match status" value="1"/>
</dbReference>
<evidence type="ECO:0000259" key="22">
    <source>
        <dbReference type="PROSITE" id="PS51782"/>
    </source>
</evidence>
<keyword evidence="10 18" id="KW-0067">ATP-binding</keyword>
<dbReference type="Pfam" id="PF07714">
    <property type="entry name" value="PK_Tyr_Ser-Thr"/>
    <property type="match status" value="1"/>
</dbReference>
<dbReference type="GO" id="GO:0045087">
    <property type="term" value="P:innate immune response"/>
    <property type="evidence" value="ECO:0007669"/>
    <property type="project" value="InterPro"/>
</dbReference>
<comment type="caution">
    <text evidence="23">The sequence shown here is derived from an EMBL/GenBank/DDBJ whole genome shotgun (WGS) entry which is preliminary data.</text>
</comment>
<keyword evidence="14" id="KW-0675">Receptor</keyword>
<evidence type="ECO:0000259" key="21">
    <source>
        <dbReference type="PROSITE" id="PS50011"/>
    </source>
</evidence>
<keyword evidence="3" id="KW-1003">Cell membrane</keyword>
<dbReference type="InterPro" id="IPR011009">
    <property type="entry name" value="Kinase-like_dom_sf"/>
</dbReference>
<evidence type="ECO:0000256" key="3">
    <source>
        <dbReference type="ARBA" id="ARBA00022475"/>
    </source>
</evidence>
<evidence type="ECO:0000256" key="18">
    <source>
        <dbReference type="PROSITE-ProRule" id="PRU10141"/>
    </source>
</evidence>
<keyword evidence="15" id="KW-0325">Glycoprotein</keyword>
<organism evidence="23 24">
    <name type="scientific">Acacia crassicarpa</name>
    <name type="common">northern wattle</name>
    <dbReference type="NCBI Taxonomy" id="499986"/>
    <lineage>
        <taxon>Eukaryota</taxon>
        <taxon>Viridiplantae</taxon>
        <taxon>Streptophyta</taxon>
        <taxon>Embryophyta</taxon>
        <taxon>Tracheophyta</taxon>
        <taxon>Spermatophyta</taxon>
        <taxon>Magnoliopsida</taxon>
        <taxon>eudicotyledons</taxon>
        <taxon>Gunneridae</taxon>
        <taxon>Pentapetalae</taxon>
        <taxon>rosids</taxon>
        <taxon>fabids</taxon>
        <taxon>Fabales</taxon>
        <taxon>Fabaceae</taxon>
        <taxon>Caesalpinioideae</taxon>
        <taxon>mimosoid clade</taxon>
        <taxon>Acacieae</taxon>
        <taxon>Acacia</taxon>
    </lineage>
</organism>
<dbReference type="InterPro" id="IPR000719">
    <property type="entry name" value="Prot_kinase_dom"/>
</dbReference>
<dbReference type="SMART" id="SM00220">
    <property type="entry name" value="S_TKc"/>
    <property type="match status" value="1"/>
</dbReference>
<protein>
    <recommendedName>
        <fullName evidence="2">non-specific serine/threonine protein kinase</fullName>
        <ecNumber evidence="2">2.7.11.1</ecNumber>
    </recommendedName>
</protein>
<evidence type="ECO:0000256" key="4">
    <source>
        <dbReference type="ARBA" id="ARBA00022527"/>
    </source>
</evidence>
<dbReference type="FunFam" id="1.10.510.10:FF:000468">
    <property type="entry name" value="PTI1-like tyrosine-protein kinase 3"/>
    <property type="match status" value="1"/>
</dbReference>
<proteinExistence type="predicted"/>
<dbReference type="PROSITE" id="PS50011">
    <property type="entry name" value="PROTEIN_KINASE_DOM"/>
    <property type="match status" value="1"/>
</dbReference>
<dbReference type="GO" id="GO:0019199">
    <property type="term" value="F:transmembrane receptor protein kinase activity"/>
    <property type="evidence" value="ECO:0007669"/>
    <property type="project" value="InterPro"/>
</dbReference>
<dbReference type="Gene3D" id="3.30.200.20">
    <property type="entry name" value="Phosphorylase Kinase, domain 1"/>
    <property type="match status" value="1"/>
</dbReference>
<dbReference type="EC" id="2.7.11.1" evidence="2"/>
<dbReference type="InterPro" id="IPR008271">
    <property type="entry name" value="Ser/Thr_kinase_AS"/>
</dbReference>
<dbReference type="AlphaFoldDB" id="A0AAE1IZJ3"/>
<dbReference type="Gene3D" id="1.10.510.10">
    <property type="entry name" value="Transferase(Phosphotransferase) domain 1"/>
    <property type="match status" value="1"/>
</dbReference>
<dbReference type="FunFam" id="3.30.200.20:FF:000468">
    <property type="entry name" value="LysM receptor kinase 2"/>
    <property type="match status" value="1"/>
</dbReference>
<evidence type="ECO:0000256" key="17">
    <source>
        <dbReference type="ARBA" id="ARBA00048679"/>
    </source>
</evidence>
<dbReference type="GO" id="GO:0004674">
    <property type="term" value="F:protein serine/threonine kinase activity"/>
    <property type="evidence" value="ECO:0007669"/>
    <property type="project" value="UniProtKB-KW"/>
</dbReference>
<name>A0AAE1IZJ3_9FABA</name>
<comment type="subcellular location">
    <subcellularLocation>
        <location evidence="1">Cell membrane</location>
        <topology evidence="1">Single-pass membrane protein</topology>
    </subcellularLocation>
</comment>
<comment type="catalytic activity">
    <reaction evidence="16">
        <text>L-threonyl-[protein] + ATP = O-phospho-L-threonyl-[protein] + ADP + H(+)</text>
        <dbReference type="Rhea" id="RHEA:46608"/>
        <dbReference type="Rhea" id="RHEA-COMP:11060"/>
        <dbReference type="Rhea" id="RHEA-COMP:11605"/>
        <dbReference type="ChEBI" id="CHEBI:15378"/>
        <dbReference type="ChEBI" id="CHEBI:30013"/>
        <dbReference type="ChEBI" id="CHEBI:30616"/>
        <dbReference type="ChEBI" id="CHEBI:61977"/>
        <dbReference type="ChEBI" id="CHEBI:456216"/>
        <dbReference type="EC" id="2.7.11.1"/>
    </reaction>
</comment>
<dbReference type="InterPro" id="IPR018392">
    <property type="entry name" value="LysM"/>
</dbReference>
<dbReference type="PROSITE" id="PS00108">
    <property type="entry name" value="PROTEIN_KINASE_ST"/>
    <property type="match status" value="1"/>
</dbReference>
<dbReference type="InterPro" id="IPR057097">
    <property type="entry name" value="LysM_RLK3/10"/>
</dbReference>
<evidence type="ECO:0000256" key="7">
    <source>
        <dbReference type="ARBA" id="ARBA00022729"/>
    </source>
</evidence>
<dbReference type="Proteomes" id="UP001293593">
    <property type="component" value="Unassembled WGS sequence"/>
</dbReference>
<evidence type="ECO:0000256" key="10">
    <source>
        <dbReference type="ARBA" id="ARBA00022840"/>
    </source>
</evidence>
<evidence type="ECO:0000256" key="1">
    <source>
        <dbReference type="ARBA" id="ARBA00004162"/>
    </source>
</evidence>
<evidence type="ECO:0000256" key="20">
    <source>
        <dbReference type="SAM" id="SignalP"/>
    </source>
</evidence>
<dbReference type="Pfam" id="PF23472">
    <property type="entry name" value="LysM2_CERK1_LYK3_4_5"/>
    <property type="match status" value="1"/>
</dbReference>
<dbReference type="InterPro" id="IPR001245">
    <property type="entry name" value="Ser-Thr/Tyr_kinase_cat_dom"/>
</dbReference>
<feature type="domain" description="LysM" evidence="22">
    <location>
        <begin position="112"/>
        <end position="158"/>
    </location>
</feature>
<dbReference type="GO" id="GO:0009617">
    <property type="term" value="P:response to bacterium"/>
    <property type="evidence" value="ECO:0007669"/>
    <property type="project" value="UniProtKB-ARBA"/>
</dbReference>
<comment type="catalytic activity">
    <reaction evidence="17">
        <text>L-seryl-[protein] + ATP = O-phospho-L-seryl-[protein] + ADP + H(+)</text>
        <dbReference type="Rhea" id="RHEA:17989"/>
        <dbReference type="Rhea" id="RHEA-COMP:9863"/>
        <dbReference type="Rhea" id="RHEA-COMP:11604"/>
        <dbReference type="ChEBI" id="CHEBI:15378"/>
        <dbReference type="ChEBI" id="CHEBI:29999"/>
        <dbReference type="ChEBI" id="CHEBI:30616"/>
        <dbReference type="ChEBI" id="CHEBI:83421"/>
        <dbReference type="ChEBI" id="CHEBI:456216"/>
        <dbReference type="EC" id="2.7.11.1"/>
    </reaction>
</comment>
<evidence type="ECO:0000256" key="11">
    <source>
        <dbReference type="ARBA" id="ARBA00022989"/>
    </source>
</evidence>
<evidence type="ECO:0000313" key="23">
    <source>
        <dbReference type="EMBL" id="KAK4259049.1"/>
    </source>
</evidence>
<evidence type="ECO:0000256" key="12">
    <source>
        <dbReference type="ARBA" id="ARBA00023136"/>
    </source>
</evidence>
<evidence type="ECO:0000256" key="5">
    <source>
        <dbReference type="ARBA" id="ARBA00022679"/>
    </source>
</evidence>
<keyword evidence="13" id="KW-1015">Disulfide bond</keyword>
<accession>A0AAE1IZJ3</accession>
<reference evidence="23" key="1">
    <citation type="submission" date="2023-10" db="EMBL/GenBank/DDBJ databases">
        <title>Chromosome-level genome of the transformable northern wattle, Acacia crassicarpa.</title>
        <authorList>
            <person name="Massaro I."/>
            <person name="Sinha N.R."/>
            <person name="Poethig S."/>
            <person name="Leichty A.R."/>
        </authorList>
    </citation>
    <scope>NUCLEOTIDE SEQUENCE</scope>
    <source>
        <strain evidence="23">Acra3RX</strain>
        <tissue evidence="23">Leaf</tissue>
    </source>
</reference>
<feature type="domain" description="Protein kinase" evidence="21">
    <location>
        <begin position="324"/>
        <end position="597"/>
    </location>
</feature>
<evidence type="ECO:0000256" key="6">
    <source>
        <dbReference type="ARBA" id="ARBA00022692"/>
    </source>
</evidence>
<feature type="binding site" evidence="18">
    <location>
        <position position="352"/>
    </location>
    <ligand>
        <name>ATP</name>
        <dbReference type="ChEBI" id="CHEBI:30616"/>
    </ligand>
</feature>
<dbReference type="PROSITE" id="PS00107">
    <property type="entry name" value="PROTEIN_KINASE_ATP"/>
    <property type="match status" value="1"/>
</dbReference>
<keyword evidence="9" id="KW-0418">Kinase</keyword>
<evidence type="ECO:0000256" key="8">
    <source>
        <dbReference type="ARBA" id="ARBA00022741"/>
    </source>
</evidence>
<evidence type="ECO:0000256" key="16">
    <source>
        <dbReference type="ARBA" id="ARBA00047899"/>
    </source>
</evidence>
<dbReference type="PANTHER" id="PTHR46204:SF30">
    <property type="entry name" value="CHITIN ELICITOR RECEPTOR KINASE 1"/>
    <property type="match status" value="1"/>
</dbReference>
<dbReference type="Pfam" id="PF23577">
    <property type="entry name" value="LysM_RLK"/>
    <property type="match status" value="1"/>
</dbReference>
<evidence type="ECO:0000313" key="24">
    <source>
        <dbReference type="Proteomes" id="UP001293593"/>
    </source>
</evidence>
<dbReference type="GO" id="GO:0005524">
    <property type="term" value="F:ATP binding"/>
    <property type="evidence" value="ECO:0007669"/>
    <property type="project" value="UniProtKB-UniRule"/>
</dbReference>
<keyword evidence="12 19" id="KW-0472">Membrane</keyword>